<dbReference type="EMBL" id="CP045909">
    <property type="protein sequence ID" value="QQP32383.1"/>
    <property type="molecule type" value="Genomic_DNA"/>
</dbReference>
<dbReference type="Proteomes" id="UP000595437">
    <property type="component" value="Chromosome 20"/>
</dbReference>
<name>A0A7T8JTB2_CALRO</name>
<proteinExistence type="predicted"/>
<protein>
    <submittedName>
        <fullName evidence="2">Uncharacterized protein</fullName>
    </submittedName>
</protein>
<reference evidence="3" key="1">
    <citation type="submission" date="2021-01" db="EMBL/GenBank/DDBJ databases">
        <title>Caligus Genome Assembly.</title>
        <authorList>
            <person name="Gallardo-Escarate C."/>
        </authorList>
    </citation>
    <scope>NUCLEOTIDE SEQUENCE [LARGE SCALE GENOMIC DNA]</scope>
</reference>
<gene>
    <name evidence="2" type="ORF">FKW44_024305</name>
    <name evidence="1" type="ORF">FKW44_024679</name>
</gene>
<dbReference type="Proteomes" id="UP000595437">
    <property type="component" value="Chromosome 19"/>
</dbReference>
<sequence>MELGDSEEALKSQRKPELVALLRHYIESCGAILRPTTSVRSLLLLLLPRTLSQEQTA</sequence>
<evidence type="ECO:0000313" key="3">
    <source>
        <dbReference type="Proteomes" id="UP000595437"/>
    </source>
</evidence>
<organism evidence="2 3">
    <name type="scientific">Caligus rogercresseyi</name>
    <name type="common">Sea louse</name>
    <dbReference type="NCBI Taxonomy" id="217165"/>
    <lineage>
        <taxon>Eukaryota</taxon>
        <taxon>Metazoa</taxon>
        <taxon>Ecdysozoa</taxon>
        <taxon>Arthropoda</taxon>
        <taxon>Crustacea</taxon>
        <taxon>Multicrustacea</taxon>
        <taxon>Hexanauplia</taxon>
        <taxon>Copepoda</taxon>
        <taxon>Siphonostomatoida</taxon>
        <taxon>Caligidae</taxon>
        <taxon>Caligus</taxon>
    </lineage>
</organism>
<accession>A0A7T8JTB2</accession>
<evidence type="ECO:0000313" key="1">
    <source>
        <dbReference type="EMBL" id="QQP32383.1"/>
    </source>
</evidence>
<dbReference type="AlphaFoldDB" id="A0A7T8JTB2"/>
<keyword evidence="3" id="KW-1185">Reference proteome</keyword>
<evidence type="ECO:0000313" key="2">
    <source>
        <dbReference type="EMBL" id="QQP33065.1"/>
    </source>
</evidence>
<reference evidence="2" key="2">
    <citation type="journal article" name="Sci. Data">
        <title>Chromosome-scale genome assembly of the sea louse Caligus rogercresseyi by SMRT sequencing and Hi-C analysis.</title>
        <authorList>
            <person name="Gallardo-Escarate C."/>
            <person name="Valenzuela-Munoz V."/>
            <person name="Nunez-Acuna G."/>
            <person name="Valenzuela-Miranda D."/>
            <person name="Goncalves A.T."/>
            <person name="Escobar-Sepulveda H."/>
            <person name="Liachko I."/>
            <person name="Nelson B."/>
            <person name="Roberts S."/>
            <person name="Warren W."/>
        </authorList>
    </citation>
    <scope>NUCLEOTIDE SEQUENCE</scope>
    <source>
        <tissue evidence="2">Whole tissue</tissue>
    </source>
</reference>
<dbReference type="EMBL" id="CP045908">
    <property type="protein sequence ID" value="QQP33065.1"/>
    <property type="molecule type" value="Genomic_DNA"/>
</dbReference>